<dbReference type="OMA" id="EICSGTE"/>
<accession>A0AA38CRG9</accession>
<dbReference type="GO" id="GO:0005634">
    <property type="term" value="C:nucleus"/>
    <property type="evidence" value="ECO:0007669"/>
    <property type="project" value="TreeGrafter"/>
</dbReference>
<keyword evidence="3" id="KW-0067">ATP-binding</keyword>
<proteinExistence type="predicted"/>
<sequence>MYDPSKLKLERCAFFMGLQRKQGVPIQEGQQFDIRLTVDEFKQSVGRYIYWKPGMDIYVSHVRRKQIPLYVFPGGVRRTRSSRVPNQTGKTSPGGVECSPKNSNGNCGDDTVEECNSAEKANKRKYECAVDVGKAEKRAAVSPNDGKCVYSLVSDVANKPKLLSQACSGEEADSLNSNVGGGTVLQHVDIVEGSSEGCLKSDNQVQDKSYNQKERTEEICSGTELSNDCVSRPGKFKNALEELEPSVNLGVVPTTQNGLKPETVQKPVL</sequence>
<comment type="caution">
    <text evidence="5">The sequence shown here is derived from an EMBL/GenBank/DDBJ whole genome shotgun (WGS) entry which is preliminary data.</text>
</comment>
<dbReference type="GO" id="GO:1990817">
    <property type="term" value="F:poly(A) RNA polymerase activity"/>
    <property type="evidence" value="ECO:0007669"/>
    <property type="project" value="TreeGrafter"/>
</dbReference>
<name>A0AA38CRG9_TAXCH</name>
<dbReference type="GO" id="GO:0005524">
    <property type="term" value="F:ATP binding"/>
    <property type="evidence" value="ECO:0007669"/>
    <property type="project" value="UniProtKB-KW"/>
</dbReference>
<evidence type="ECO:0000256" key="3">
    <source>
        <dbReference type="ARBA" id="ARBA00022840"/>
    </source>
</evidence>
<feature type="non-terminal residue" evidence="5">
    <location>
        <position position="1"/>
    </location>
</feature>
<dbReference type="Gene3D" id="3.30.70.590">
    <property type="entry name" value="Poly(A) polymerase predicted RNA binding domain"/>
    <property type="match status" value="1"/>
</dbReference>
<gene>
    <name evidence="5" type="ORF">KI387_012711</name>
</gene>
<evidence type="ECO:0000256" key="2">
    <source>
        <dbReference type="ARBA" id="ARBA00022741"/>
    </source>
</evidence>
<organism evidence="5 6">
    <name type="scientific">Taxus chinensis</name>
    <name type="common">Chinese yew</name>
    <name type="synonym">Taxus wallichiana var. chinensis</name>
    <dbReference type="NCBI Taxonomy" id="29808"/>
    <lineage>
        <taxon>Eukaryota</taxon>
        <taxon>Viridiplantae</taxon>
        <taxon>Streptophyta</taxon>
        <taxon>Embryophyta</taxon>
        <taxon>Tracheophyta</taxon>
        <taxon>Spermatophyta</taxon>
        <taxon>Pinopsida</taxon>
        <taxon>Pinidae</taxon>
        <taxon>Conifers II</taxon>
        <taxon>Cupressales</taxon>
        <taxon>Taxaceae</taxon>
        <taxon>Taxus</taxon>
    </lineage>
</organism>
<keyword evidence="1" id="KW-0808">Transferase</keyword>
<evidence type="ECO:0000256" key="4">
    <source>
        <dbReference type="SAM" id="MobiDB-lite"/>
    </source>
</evidence>
<evidence type="ECO:0000256" key="1">
    <source>
        <dbReference type="ARBA" id="ARBA00022679"/>
    </source>
</evidence>
<reference evidence="5 6" key="1">
    <citation type="journal article" date="2021" name="Nat. Plants">
        <title>The Taxus genome provides insights into paclitaxel biosynthesis.</title>
        <authorList>
            <person name="Xiong X."/>
            <person name="Gou J."/>
            <person name="Liao Q."/>
            <person name="Li Y."/>
            <person name="Zhou Q."/>
            <person name="Bi G."/>
            <person name="Li C."/>
            <person name="Du R."/>
            <person name="Wang X."/>
            <person name="Sun T."/>
            <person name="Guo L."/>
            <person name="Liang H."/>
            <person name="Lu P."/>
            <person name="Wu Y."/>
            <person name="Zhang Z."/>
            <person name="Ro D.K."/>
            <person name="Shang Y."/>
            <person name="Huang S."/>
            <person name="Yan J."/>
        </authorList>
    </citation>
    <scope>NUCLEOTIDE SEQUENCE [LARGE SCALE GENOMIC DNA]</scope>
    <source>
        <strain evidence="5">Ta-2019</strain>
    </source>
</reference>
<dbReference type="InterPro" id="IPR011068">
    <property type="entry name" value="NuclTrfase_I-like_C"/>
</dbReference>
<dbReference type="SUPFAM" id="SSF55003">
    <property type="entry name" value="PAP/Archaeal CCA-adding enzyme, C-terminal domain"/>
    <property type="match status" value="1"/>
</dbReference>
<dbReference type="Proteomes" id="UP000824469">
    <property type="component" value="Unassembled WGS sequence"/>
</dbReference>
<feature type="compositionally biased region" description="Polar residues" evidence="4">
    <location>
        <begin position="82"/>
        <end position="91"/>
    </location>
</feature>
<evidence type="ECO:0000313" key="6">
    <source>
        <dbReference type="Proteomes" id="UP000824469"/>
    </source>
</evidence>
<dbReference type="GO" id="GO:0031123">
    <property type="term" value="P:RNA 3'-end processing"/>
    <property type="evidence" value="ECO:0007669"/>
    <property type="project" value="InterPro"/>
</dbReference>
<dbReference type="AlphaFoldDB" id="A0AA38CRG9"/>
<protein>
    <submittedName>
        <fullName evidence="5">Uncharacterized protein</fullName>
    </submittedName>
</protein>
<keyword evidence="2" id="KW-0547">Nucleotide-binding</keyword>
<dbReference type="GO" id="GO:0003723">
    <property type="term" value="F:RNA binding"/>
    <property type="evidence" value="ECO:0007669"/>
    <property type="project" value="InterPro"/>
</dbReference>
<feature type="region of interest" description="Disordered" evidence="4">
    <location>
        <begin position="80"/>
        <end position="101"/>
    </location>
</feature>
<dbReference type="PANTHER" id="PTHR10682:SF22">
    <property type="entry name" value="POLYNUCLEOTIDE ADENYLYLTRANSFERASE"/>
    <property type="match status" value="1"/>
</dbReference>
<dbReference type="EMBL" id="JAHRHJ020000009">
    <property type="protein sequence ID" value="KAH9301128.1"/>
    <property type="molecule type" value="Genomic_DNA"/>
</dbReference>
<keyword evidence="6" id="KW-1185">Reference proteome</keyword>
<dbReference type="PANTHER" id="PTHR10682">
    <property type="entry name" value="POLY A POLYMERASE"/>
    <property type="match status" value="1"/>
</dbReference>
<evidence type="ECO:0000313" key="5">
    <source>
        <dbReference type="EMBL" id="KAH9301128.1"/>
    </source>
</evidence>